<keyword evidence="1" id="KW-0472">Membrane</keyword>
<feature type="transmembrane region" description="Helical" evidence="1">
    <location>
        <begin position="6"/>
        <end position="24"/>
    </location>
</feature>
<dbReference type="RefSeq" id="WP_074598130.1">
    <property type="nucleotide sequence ID" value="NZ_FNHF01000001.1"/>
</dbReference>
<keyword evidence="1" id="KW-0812">Transmembrane</keyword>
<proteinExistence type="predicted"/>
<evidence type="ECO:0000313" key="3">
    <source>
        <dbReference type="Proteomes" id="UP000182347"/>
    </source>
</evidence>
<evidence type="ECO:0000313" key="2">
    <source>
        <dbReference type="EMBL" id="SDL99485.1"/>
    </source>
</evidence>
<name>A0A1G9PN33_9BACI</name>
<sequence length="86" mass="9993">MYVFLMISAFIVCIAALIITLRLAKSESDKAKVYEKAENRHEQELGRSMDYEKRSMKENVPLLSIIYGATFLIAIALFLIFFYFPF</sequence>
<keyword evidence="1" id="KW-1133">Transmembrane helix</keyword>
<reference evidence="3" key="1">
    <citation type="submission" date="2016-10" db="EMBL/GenBank/DDBJ databases">
        <authorList>
            <person name="Varghese N."/>
            <person name="Submissions S."/>
        </authorList>
    </citation>
    <scope>NUCLEOTIDE SEQUENCE [LARGE SCALE GENOMIC DNA]</scope>
    <source>
        <strain evidence="3">CGMCC 1.6199</strain>
    </source>
</reference>
<dbReference type="AlphaFoldDB" id="A0A1G9PN33"/>
<organism evidence="2 3">
    <name type="scientific">Sediminibacillus halophilus</name>
    <dbReference type="NCBI Taxonomy" id="482461"/>
    <lineage>
        <taxon>Bacteria</taxon>
        <taxon>Bacillati</taxon>
        <taxon>Bacillota</taxon>
        <taxon>Bacilli</taxon>
        <taxon>Bacillales</taxon>
        <taxon>Bacillaceae</taxon>
        <taxon>Sediminibacillus</taxon>
    </lineage>
</organism>
<dbReference type="Proteomes" id="UP000182347">
    <property type="component" value="Unassembled WGS sequence"/>
</dbReference>
<keyword evidence="3" id="KW-1185">Reference proteome</keyword>
<dbReference type="OrthoDB" id="2706947at2"/>
<evidence type="ECO:0000256" key="1">
    <source>
        <dbReference type="SAM" id="Phobius"/>
    </source>
</evidence>
<feature type="transmembrane region" description="Helical" evidence="1">
    <location>
        <begin position="62"/>
        <end position="84"/>
    </location>
</feature>
<accession>A0A1G9PN33</accession>
<dbReference type="STRING" id="482461.SAMN05216244_1478"/>
<gene>
    <name evidence="2" type="ORF">SAMN05216244_1478</name>
</gene>
<protein>
    <submittedName>
        <fullName evidence="2">Uncharacterized protein</fullName>
    </submittedName>
</protein>
<dbReference type="EMBL" id="FNHF01000001">
    <property type="protein sequence ID" value="SDL99485.1"/>
    <property type="molecule type" value="Genomic_DNA"/>
</dbReference>